<keyword evidence="9" id="KW-1185">Reference proteome</keyword>
<feature type="domain" description="MYND-type" evidence="7">
    <location>
        <begin position="69"/>
        <end position="152"/>
    </location>
</feature>
<dbReference type="Gene3D" id="2.170.270.10">
    <property type="entry name" value="SET domain"/>
    <property type="match status" value="1"/>
</dbReference>
<organism evidence="8 9">
    <name type="scientific">Rhynchosporium graminicola</name>
    <dbReference type="NCBI Taxonomy" id="2792576"/>
    <lineage>
        <taxon>Eukaryota</taxon>
        <taxon>Fungi</taxon>
        <taxon>Dikarya</taxon>
        <taxon>Ascomycota</taxon>
        <taxon>Pezizomycotina</taxon>
        <taxon>Leotiomycetes</taxon>
        <taxon>Helotiales</taxon>
        <taxon>Ploettnerulaceae</taxon>
        <taxon>Rhynchosporium</taxon>
    </lineage>
</organism>
<dbReference type="Proteomes" id="UP000178129">
    <property type="component" value="Unassembled WGS sequence"/>
</dbReference>
<evidence type="ECO:0000259" key="6">
    <source>
        <dbReference type="PROSITE" id="PS50280"/>
    </source>
</evidence>
<dbReference type="PROSITE" id="PS50865">
    <property type="entry name" value="ZF_MYND_2"/>
    <property type="match status" value="1"/>
</dbReference>
<dbReference type="AlphaFoldDB" id="A0A1E1KM39"/>
<name>A0A1E1KM39_9HELO</name>
<keyword evidence="1" id="KW-0479">Metal-binding</keyword>
<protein>
    <submittedName>
        <fullName evidence="8">Uncharacterized protein</fullName>
    </submittedName>
</protein>
<dbReference type="SUPFAM" id="SSF144232">
    <property type="entry name" value="HIT/MYND zinc finger-like"/>
    <property type="match status" value="1"/>
</dbReference>
<dbReference type="STRING" id="914237.A0A1E1KM39"/>
<dbReference type="GO" id="GO:0008270">
    <property type="term" value="F:zinc ion binding"/>
    <property type="evidence" value="ECO:0007669"/>
    <property type="project" value="UniProtKB-KW"/>
</dbReference>
<dbReference type="PANTHER" id="PTHR12197">
    <property type="entry name" value="HISTONE-LYSINE N-METHYLTRANSFERASE SMYD"/>
    <property type="match status" value="1"/>
</dbReference>
<dbReference type="Gene3D" id="6.10.140.2220">
    <property type="match status" value="1"/>
</dbReference>
<evidence type="ECO:0000259" key="7">
    <source>
        <dbReference type="PROSITE" id="PS50865"/>
    </source>
</evidence>
<dbReference type="InterPro" id="IPR001214">
    <property type="entry name" value="SET_dom"/>
</dbReference>
<dbReference type="InterPro" id="IPR050869">
    <property type="entry name" value="H3K4_H4K5_MeTrfase"/>
</dbReference>
<dbReference type="Pfam" id="PF00856">
    <property type="entry name" value="SET"/>
    <property type="match status" value="1"/>
</dbReference>
<dbReference type="InterPro" id="IPR046341">
    <property type="entry name" value="SET_dom_sf"/>
</dbReference>
<evidence type="ECO:0000256" key="4">
    <source>
        <dbReference type="PROSITE-ProRule" id="PRU00134"/>
    </source>
</evidence>
<dbReference type="PANTHER" id="PTHR12197:SF251">
    <property type="entry name" value="EG:BACR7C10.4 PROTEIN"/>
    <property type="match status" value="1"/>
</dbReference>
<sequence length="620" mass="70916">MTNQISMSGHPDINRIQTAPSRLYPGRIGIYTKNLYEVKNISNRDYIFQSQGDGLAIIGEDQDGIERACDCCFRTFYKTSEGVQIDTSFEPKAEVHTTSQISTSQQSTGDSDPKEAAAPQEKLQACQKCRMVYYCNQTCKQKAWLHHHERECKILASGRAKYEIRQAEGGGSVDDDDIDSQATCDAEDYNDTNHFENEYNIFDNIVRMAIRFLLVFKAHDSAALDLNTKNGRSLDHLLTNLSQEPGFPVLESCYLAITVVVRDLTGTSLSLTDVGLFVRMLYESRRALVLPILKDPCQPPYIGHLISPGYFVDPLLSLTQHSCDPNSHAVIQHGTIYVQALRDIPAGAEVTVSYVSGHESFDFVTRTRALHDFWNIRCACNVCKFGALVPANEHPEFHNMVQHSSVHTIDMPIKDHDLDRKVEEWLERLSRLGCGAGKIQLPVFRRLWYLRMGKFYDQKDYQQTLAGCLALYIWLERKDTHGERIDSLYIICDMLELRSCIRRTALEGWSQIPADVRREFPSLYFCMRTHYNVLLFRYFGRSASITQREAASWEEYQDANPKMALIRRELFTDSAKFANEMRKAINVLLNWVGHPDLDQEMLNELFGWQHRMPDKLGADA</sequence>
<dbReference type="EMBL" id="FJUW01000016">
    <property type="protein sequence ID" value="CZS99041.1"/>
    <property type="molecule type" value="Genomic_DNA"/>
</dbReference>
<dbReference type="PROSITE" id="PS50280">
    <property type="entry name" value="SET"/>
    <property type="match status" value="1"/>
</dbReference>
<dbReference type="InterPro" id="IPR002893">
    <property type="entry name" value="Znf_MYND"/>
</dbReference>
<evidence type="ECO:0000256" key="3">
    <source>
        <dbReference type="ARBA" id="ARBA00022833"/>
    </source>
</evidence>
<evidence type="ECO:0000313" key="8">
    <source>
        <dbReference type="EMBL" id="CZS99041.1"/>
    </source>
</evidence>
<evidence type="ECO:0000256" key="1">
    <source>
        <dbReference type="ARBA" id="ARBA00022723"/>
    </source>
</evidence>
<comment type="caution">
    <text evidence="8">The sequence shown here is derived from an EMBL/GenBank/DDBJ whole genome shotgun (WGS) entry which is preliminary data.</text>
</comment>
<gene>
    <name evidence="8" type="ORF">RCO7_00420</name>
</gene>
<accession>A0A1E1KM39</accession>
<feature type="domain" description="SET" evidence="6">
    <location>
        <begin position="14"/>
        <end position="355"/>
    </location>
</feature>
<proteinExistence type="predicted"/>
<reference evidence="9" key="1">
    <citation type="submission" date="2016-03" db="EMBL/GenBank/DDBJ databases">
        <authorList>
            <person name="Ploux O."/>
        </authorList>
    </citation>
    <scope>NUCLEOTIDE SEQUENCE [LARGE SCALE GENOMIC DNA]</scope>
    <source>
        <strain evidence="9">UK7</strain>
    </source>
</reference>
<dbReference type="GO" id="GO:0005634">
    <property type="term" value="C:nucleus"/>
    <property type="evidence" value="ECO:0007669"/>
    <property type="project" value="TreeGrafter"/>
</dbReference>
<evidence type="ECO:0000256" key="2">
    <source>
        <dbReference type="ARBA" id="ARBA00022771"/>
    </source>
</evidence>
<keyword evidence="2 4" id="KW-0863">Zinc-finger</keyword>
<evidence type="ECO:0000256" key="5">
    <source>
        <dbReference type="SAM" id="MobiDB-lite"/>
    </source>
</evidence>
<dbReference type="InParanoid" id="A0A1E1KM39"/>
<dbReference type="CDD" id="cd20071">
    <property type="entry name" value="SET_SMYD"/>
    <property type="match status" value="1"/>
</dbReference>
<feature type="compositionally biased region" description="Low complexity" evidence="5">
    <location>
        <begin position="97"/>
        <end position="108"/>
    </location>
</feature>
<dbReference type="SUPFAM" id="SSF82199">
    <property type="entry name" value="SET domain"/>
    <property type="match status" value="1"/>
</dbReference>
<dbReference type="Pfam" id="PF01753">
    <property type="entry name" value="zf-MYND"/>
    <property type="match status" value="1"/>
</dbReference>
<evidence type="ECO:0000313" key="9">
    <source>
        <dbReference type="Proteomes" id="UP000178129"/>
    </source>
</evidence>
<feature type="region of interest" description="Disordered" evidence="5">
    <location>
        <begin position="88"/>
        <end position="116"/>
    </location>
</feature>
<keyword evidence="3" id="KW-0862">Zinc</keyword>